<dbReference type="OrthoDB" id="5402816at2759"/>
<gene>
    <name evidence="2" type="ORF">EURHEDRAFT_420622</name>
</gene>
<proteinExistence type="predicted"/>
<sequence length="57" mass="6252">ISSVSSEIFHSVVKRGNWASRNPGPILVFCIVFVVGMGIALLVVYRFIMSKKAARQA</sequence>
<dbReference type="AlphaFoldDB" id="A0A017SFC9"/>
<dbReference type="Proteomes" id="UP000019804">
    <property type="component" value="Unassembled WGS sequence"/>
</dbReference>
<evidence type="ECO:0000256" key="1">
    <source>
        <dbReference type="SAM" id="Phobius"/>
    </source>
</evidence>
<accession>A0A017SFC9</accession>
<organism evidence="2 3">
    <name type="scientific">Aspergillus ruber (strain CBS 135680)</name>
    <dbReference type="NCBI Taxonomy" id="1388766"/>
    <lineage>
        <taxon>Eukaryota</taxon>
        <taxon>Fungi</taxon>
        <taxon>Dikarya</taxon>
        <taxon>Ascomycota</taxon>
        <taxon>Pezizomycotina</taxon>
        <taxon>Eurotiomycetes</taxon>
        <taxon>Eurotiomycetidae</taxon>
        <taxon>Eurotiales</taxon>
        <taxon>Aspergillaceae</taxon>
        <taxon>Aspergillus</taxon>
        <taxon>Aspergillus subgen. Aspergillus</taxon>
    </lineage>
</organism>
<dbReference type="HOGENOM" id="CLU_199238_0_0_1"/>
<dbReference type="EMBL" id="KK088421">
    <property type="protein sequence ID" value="EYE95718.1"/>
    <property type="molecule type" value="Genomic_DNA"/>
</dbReference>
<name>A0A017SFC9_ASPRC</name>
<dbReference type="GeneID" id="63698461"/>
<feature type="transmembrane region" description="Helical" evidence="1">
    <location>
        <begin position="26"/>
        <end position="48"/>
    </location>
</feature>
<feature type="non-terminal residue" evidence="2">
    <location>
        <position position="57"/>
    </location>
</feature>
<dbReference type="RefSeq" id="XP_040639406.1">
    <property type="nucleotide sequence ID" value="XM_040783337.1"/>
</dbReference>
<dbReference type="STRING" id="1388766.A0A017SFC9"/>
<feature type="non-terminal residue" evidence="2">
    <location>
        <position position="1"/>
    </location>
</feature>
<reference evidence="3" key="1">
    <citation type="journal article" date="2014" name="Nat. Commun.">
        <title>Genomic adaptations of the halophilic Dead Sea filamentous fungus Eurotium rubrum.</title>
        <authorList>
            <person name="Kis-Papo T."/>
            <person name="Weig A.R."/>
            <person name="Riley R."/>
            <person name="Persoh D."/>
            <person name="Salamov A."/>
            <person name="Sun H."/>
            <person name="Lipzen A."/>
            <person name="Wasser S.P."/>
            <person name="Rambold G."/>
            <person name="Grigoriev I.V."/>
            <person name="Nevo E."/>
        </authorList>
    </citation>
    <scope>NUCLEOTIDE SEQUENCE [LARGE SCALE GENOMIC DNA]</scope>
    <source>
        <strain evidence="3">CBS 135680</strain>
    </source>
</reference>
<evidence type="ECO:0000313" key="3">
    <source>
        <dbReference type="Proteomes" id="UP000019804"/>
    </source>
</evidence>
<keyword evidence="1" id="KW-0472">Membrane</keyword>
<keyword evidence="3" id="KW-1185">Reference proteome</keyword>
<keyword evidence="1" id="KW-1133">Transmembrane helix</keyword>
<keyword evidence="1" id="KW-0812">Transmembrane</keyword>
<evidence type="ECO:0000313" key="2">
    <source>
        <dbReference type="EMBL" id="EYE95718.1"/>
    </source>
</evidence>
<protein>
    <submittedName>
        <fullName evidence="2">Uncharacterized protein</fullName>
    </submittedName>
</protein>